<dbReference type="Proteomes" id="UP000000763">
    <property type="component" value="Chromosome 6"/>
</dbReference>
<sequence length="52" mass="6469">MLRAIVNICYREFFMRCLLLLINPLHSRTRLTQIRTWWLLFNYLMKTIDYSS</sequence>
<reference evidence="2" key="2">
    <citation type="journal article" date="2008" name="Nucleic Acids Res.">
        <title>The rice annotation project database (RAP-DB): 2008 update.</title>
        <authorList>
            <consortium name="The rice annotation project (RAP)"/>
        </authorList>
    </citation>
    <scope>GENOME REANNOTATION</scope>
    <source>
        <strain evidence="2">cv. Nipponbare</strain>
    </source>
</reference>
<protein>
    <submittedName>
        <fullName evidence="1">Uncharacterized protein</fullName>
    </submittedName>
</protein>
<dbReference type="EMBL" id="AP003724">
    <property type="protein sequence ID" value="BAD68724.1"/>
    <property type="molecule type" value="Genomic_DNA"/>
</dbReference>
<evidence type="ECO:0000313" key="2">
    <source>
        <dbReference type="Proteomes" id="UP000000763"/>
    </source>
</evidence>
<proteinExistence type="predicted"/>
<gene>
    <name evidence="1" type="primary">P0498C03.19</name>
</gene>
<evidence type="ECO:0000313" key="1">
    <source>
        <dbReference type="EMBL" id="BAD68724.1"/>
    </source>
</evidence>
<dbReference type="AlphaFoldDB" id="Q5VPA1"/>
<reference evidence="2" key="1">
    <citation type="journal article" date="2005" name="Nature">
        <title>The map-based sequence of the rice genome.</title>
        <authorList>
            <consortium name="International rice genome sequencing project (IRGSP)"/>
            <person name="Matsumoto T."/>
            <person name="Wu J."/>
            <person name="Kanamori H."/>
            <person name="Katayose Y."/>
            <person name="Fujisawa M."/>
            <person name="Namiki N."/>
            <person name="Mizuno H."/>
            <person name="Yamamoto K."/>
            <person name="Antonio B.A."/>
            <person name="Baba T."/>
            <person name="Sakata K."/>
            <person name="Nagamura Y."/>
            <person name="Aoki H."/>
            <person name="Arikawa K."/>
            <person name="Arita K."/>
            <person name="Bito T."/>
            <person name="Chiden Y."/>
            <person name="Fujitsuka N."/>
            <person name="Fukunaka R."/>
            <person name="Hamada M."/>
            <person name="Harada C."/>
            <person name="Hayashi A."/>
            <person name="Hijishita S."/>
            <person name="Honda M."/>
            <person name="Hosokawa S."/>
            <person name="Ichikawa Y."/>
            <person name="Idonuma A."/>
            <person name="Iijima M."/>
            <person name="Ikeda M."/>
            <person name="Ikeno M."/>
            <person name="Ito K."/>
            <person name="Ito S."/>
            <person name="Ito T."/>
            <person name="Ito Y."/>
            <person name="Ito Y."/>
            <person name="Iwabuchi A."/>
            <person name="Kamiya K."/>
            <person name="Karasawa W."/>
            <person name="Kurita K."/>
            <person name="Katagiri S."/>
            <person name="Kikuta A."/>
            <person name="Kobayashi H."/>
            <person name="Kobayashi N."/>
            <person name="Machita K."/>
            <person name="Maehara T."/>
            <person name="Masukawa M."/>
            <person name="Mizubayashi T."/>
            <person name="Mukai Y."/>
            <person name="Nagasaki H."/>
            <person name="Nagata Y."/>
            <person name="Naito S."/>
            <person name="Nakashima M."/>
            <person name="Nakama Y."/>
            <person name="Nakamichi Y."/>
            <person name="Nakamura M."/>
            <person name="Meguro A."/>
            <person name="Negishi M."/>
            <person name="Ohta I."/>
            <person name="Ohta T."/>
            <person name="Okamoto M."/>
            <person name="Ono N."/>
            <person name="Saji S."/>
            <person name="Sakaguchi M."/>
            <person name="Sakai K."/>
            <person name="Shibata M."/>
            <person name="Shimokawa T."/>
            <person name="Song J."/>
            <person name="Takazaki Y."/>
            <person name="Terasawa K."/>
            <person name="Tsugane M."/>
            <person name="Tsuji K."/>
            <person name="Ueda S."/>
            <person name="Waki K."/>
            <person name="Yamagata H."/>
            <person name="Yamamoto M."/>
            <person name="Yamamoto S."/>
            <person name="Yamane H."/>
            <person name="Yoshiki S."/>
            <person name="Yoshihara R."/>
            <person name="Yukawa K."/>
            <person name="Zhong H."/>
            <person name="Yano M."/>
            <person name="Yuan Q."/>
            <person name="Ouyang S."/>
            <person name="Liu J."/>
            <person name="Jones K.M."/>
            <person name="Gansberger K."/>
            <person name="Moffat K."/>
            <person name="Hill J."/>
            <person name="Bera J."/>
            <person name="Fadrosh D."/>
            <person name="Jin S."/>
            <person name="Johri S."/>
            <person name="Kim M."/>
            <person name="Overton L."/>
            <person name="Reardon M."/>
            <person name="Tsitrin T."/>
            <person name="Vuong H."/>
            <person name="Weaver B."/>
            <person name="Ciecko A."/>
            <person name="Tallon L."/>
            <person name="Jackson J."/>
            <person name="Pai G."/>
            <person name="Aken S.V."/>
            <person name="Utterback T."/>
            <person name="Reidmuller S."/>
            <person name="Feldblyum T."/>
            <person name="Hsiao J."/>
            <person name="Zismann V."/>
            <person name="Iobst S."/>
            <person name="de Vazeille A.R."/>
            <person name="Buell C.R."/>
            <person name="Ying K."/>
            <person name="Li Y."/>
            <person name="Lu T."/>
            <person name="Huang Y."/>
            <person name="Zhao Q."/>
            <person name="Feng Q."/>
            <person name="Zhang L."/>
            <person name="Zhu J."/>
            <person name="Weng Q."/>
            <person name="Mu J."/>
            <person name="Lu Y."/>
            <person name="Fan D."/>
            <person name="Liu Y."/>
            <person name="Guan J."/>
            <person name="Zhang Y."/>
            <person name="Yu S."/>
            <person name="Liu X."/>
            <person name="Zhang Y."/>
            <person name="Hong G."/>
            <person name="Han B."/>
            <person name="Choisne N."/>
            <person name="Demange N."/>
            <person name="Orjeda G."/>
            <person name="Samain S."/>
            <person name="Cattolico L."/>
            <person name="Pelletier E."/>
            <person name="Couloux A."/>
            <person name="Segurens B."/>
            <person name="Wincker P."/>
            <person name="D'Hont A."/>
            <person name="Scarpelli C."/>
            <person name="Weissenbach J."/>
            <person name="Salanoubat M."/>
            <person name="Quetier F."/>
            <person name="Yu Y."/>
            <person name="Kim H.R."/>
            <person name="Rambo T."/>
            <person name="Currie J."/>
            <person name="Collura K."/>
            <person name="Luo M."/>
            <person name="Yang T."/>
            <person name="Ammiraju J.S.S."/>
            <person name="Engler F."/>
            <person name="Soderlund C."/>
            <person name="Wing R.A."/>
            <person name="Palmer L.E."/>
            <person name="de la Bastide M."/>
            <person name="Spiegel L."/>
            <person name="Nascimento L."/>
            <person name="Zutavern T."/>
            <person name="O'Shaughnessy A."/>
            <person name="Dike S."/>
            <person name="Dedhia N."/>
            <person name="Preston R."/>
            <person name="Balija V."/>
            <person name="McCombie W.R."/>
            <person name="Chow T."/>
            <person name="Chen H."/>
            <person name="Chung M."/>
            <person name="Chen C."/>
            <person name="Shaw J."/>
            <person name="Wu H."/>
            <person name="Hsiao K."/>
            <person name="Chao Y."/>
            <person name="Chu M."/>
            <person name="Cheng C."/>
            <person name="Hour A."/>
            <person name="Lee P."/>
            <person name="Lin S."/>
            <person name="Lin Y."/>
            <person name="Liou J."/>
            <person name="Liu S."/>
            <person name="Hsing Y."/>
            <person name="Raghuvanshi S."/>
            <person name="Mohanty A."/>
            <person name="Bharti A.K."/>
            <person name="Gaur A."/>
            <person name="Gupta V."/>
            <person name="Kumar D."/>
            <person name="Ravi V."/>
            <person name="Vij S."/>
            <person name="Kapur A."/>
            <person name="Khurana P."/>
            <person name="Khurana P."/>
            <person name="Khurana J.P."/>
            <person name="Tyagi A.K."/>
            <person name="Gaikwad K."/>
            <person name="Singh A."/>
            <person name="Dalal V."/>
            <person name="Srivastava S."/>
            <person name="Dixit A."/>
            <person name="Pal A.K."/>
            <person name="Ghazi I.A."/>
            <person name="Yadav M."/>
            <person name="Pandit A."/>
            <person name="Bhargava A."/>
            <person name="Sureshbabu K."/>
            <person name="Batra K."/>
            <person name="Sharma T.R."/>
            <person name="Mohapatra T."/>
            <person name="Singh N.K."/>
            <person name="Messing J."/>
            <person name="Nelson A.B."/>
            <person name="Fuks G."/>
            <person name="Kavchok S."/>
            <person name="Keizer G."/>
            <person name="Linton E."/>
            <person name="Llaca V."/>
            <person name="Song R."/>
            <person name="Tanyolac B."/>
            <person name="Young S."/>
            <person name="Ho-Il K."/>
            <person name="Hahn J.H."/>
            <person name="Sangsakoo G."/>
            <person name="Vanavichit A."/>
            <person name="de Mattos Luiz.A.T."/>
            <person name="Zimmer P.D."/>
            <person name="Malone G."/>
            <person name="Dellagostin O."/>
            <person name="de Oliveira A.C."/>
            <person name="Bevan M."/>
            <person name="Bancroft I."/>
            <person name="Minx P."/>
            <person name="Cordum H."/>
            <person name="Wilson R."/>
            <person name="Cheng Z."/>
            <person name="Jin W."/>
            <person name="Jiang J."/>
            <person name="Leong S.A."/>
            <person name="Iwama H."/>
            <person name="Gojobori T."/>
            <person name="Itoh T."/>
            <person name="Niimura Y."/>
            <person name="Fujii Y."/>
            <person name="Habara T."/>
            <person name="Sakai H."/>
            <person name="Sato Y."/>
            <person name="Wilson G."/>
            <person name="Kumar K."/>
            <person name="McCouch S."/>
            <person name="Juretic N."/>
            <person name="Hoen D."/>
            <person name="Wright S."/>
            <person name="Bruskiewich R."/>
            <person name="Bureau T."/>
            <person name="Miyao A."/>
            <person name="Hirochika H."/>
            <person name="Nishikawa T."/>
            <person name="Kadowaki K."/>
            <person name="Sugiura M."/>
            <person name="Burr B."/>
            <person name="Sasaki T."/>
        </authorList>
    </citation>
    <scope>NUCLEOTIDE SEQUENCE [LARGE SCALE GENOMIC DNA]</scope>
    <source>
        <strain evidence="2">cv. Nipponbare</strain>
    </source>
</reference>
<name>Q5VPA1_ORYSJ</name>
<accession>Q5VPA1</accession>
<organism evidence="1 2">
    <name type="scientific">Oryza sativa subsp. japonica</name>
    <name type="common">Rice</name>
    <dbReference type="NCBI Taxonomy" id="39947"/>
    <lineage>
        <taxon>Eukaryota</taxon>
        <taxon>Viridiplantae</taxon>
        <taxon>Streptophyta</taxon>
        <taxon>Embryophyta</taxon>
        <taxon>Tracheophyta</taxon>
        <taxon>Spermatophyta</taxon>
        <taxon>Magnoliopsida</taxon>
        <taxon>Liliopsida</taxon>
        <taxon>Poales</taxon>
        <taxon>Poaceae</taxon>
        <taxon>BOP clade</taxon>
        <taxon>Oryzoideae</taxon>
        <taxon>Oryzeae</taxon>
        <taxon>Oryzinae</taxon>
        <taxon>Oryza</taxon>
        <taxon>Oryza sativa</taxon>
    </lineage>
</organism>